<dbReference type="Pfam" id="PF22422">
    <property type="entry name" value="MGH1-like_GH"/>
    <property type="match status" value="1"/>
</dbReference>
<evidence type="ECO:0000313" key="5">
    <source>
        <dbReference type="EMBL" id="WNQ08953.1"/>
    </source>
</evidence>
<proteinExistence type="inferred from homology"/>
<dbReference type="InterPro" id="IPR008928">
    <property type="entry name" value="6-hairpin_glycosidase_sf"/>
</dbReference>
<dbReference type="GO" id="GO:0009311">
    <property type="term" value="P:oligosaccharide metabolic process"/>
    <property type="evidence" value="ECO:0007669"/>
    <property type="project" value="InterPro"/>
</dbReference>
<sequence length="713" mass="82211">MQLDQELKAGRKSLRTVPGGLLLGPTGARLWADYVEARPGFAGRFDFIHKVNIPLLFTVTANGREWLLDTAESEWMPSQLHLSCTNDYFTFSETKFISWDDCAVSCQTWTNPGERELVLKLAVDPSFQSSGPNGMRGGFDVPHHSFDLDAVVLASEPALLHEKGWKVAPGDSVSFVIAAALGIRSEDKEETLRERALHYARPGRALSSVREEQRIDYQAWFDKAPRFQCSDPLINRTWIYRWFVLRHNLSDPRYGLLQHPFFCEGRSHKKSKAPYSKGGWEFSKLINLSVPLHLSDARWYPDLSACEGAIRNMQNHPDENGMYSCLMVDERMHSFANFLCWAAYRLYLVHRNESFMREALPGLKRQISSWKEVYGNERDDLMTEYWHTRTGKEYQPSYWYFHDYPRNPKDRETYTHVKRVDRTVYHYLNVLGVARLCEAFGDADADTYKQMAERIKKDVLELMWDNETDFFYDLHYQTDEKALVKNIVGFYPAWAEILDERHDGLIPHLLNPAEFATRCPFPTVSADSTAYSREGGWFGQFVKGRNGCMWNGPAWPYTNSIVLDALARESRRHQHAYDEAFGRALREYSFLHFRDRDLNQPGLVEHYNSATGEPLSDEQEYNHSYYLDLVISHVAGLSVESDKLVFDPLDIGLDYFELEGVKAAGHTLRIVYGRPGHHRFPEGVEAGYRVYLDGELAYSSDRLARTELSIPKS</sequence>
<evidence type="ECO:0000256" key="3">
    <source>
        <dbReference type="ARBA" id="ARBA00023295"/>
    </source>
</evidence>
<gene>
    <name evidence="5" type="ORF">MJA45_14980</name>
</gene>
<reference evidence="5 6" key="1">
    <citation type="submission" date="2022-02" db="EMBL/GenBank/DDBJ databases">
        <title>Paenibacillus sp. MBLB1776 Whole Genome Shotgun Sequencing.</title>
        <authorList>
            <person name="Hwang C.Y."/>
            <person name="Cho E.-S."/>
            <person name="Seo M.-J."/>
        </authorList>
    </citation>
    <scope>NUCLEOTIDE SEQUENCE [LARGE SCALE GENOMIC DNA]</scope>
    <source>
        <strain evidence="5 6">MBLB1776</strain>
    </source>
</reference>
<protein>
    <submittedName>
        <fullName evidence="5">Trehalase family glycosidase</fullName>
    </submittedName>
</protein>
<dbReference type="InterPro" id="IPR012341">
    <property type="entry name" value="6hp_glycosidase-like_sf"/>
</dbReference>
<dbReference type="GO" id="GO:0004573">
    <property type="term" value="F:Glc3Man9GlcNAc2 oligosaccharide glucosidase activity"/>
    <property type="evidence" value="ECO:0007669"/>
    <property type="project" value="InterPro"/>
</dbReference>
<dbReference type="Gene3D" id="1.50.10.10">
    <property type="match status" value="1"/>
</dbReference>
<accession>A0AA96RDD2</accession>
<keyword evidence="2" id="KW-0378">Hydrolase</keyword>
<dbReference type="Proteomes" id="UP001305702">
    <property type="component" value="Chromosome"/>
</dbReference>
<name>A0AA96RDD2_9BACL</name>
<feature type="domain" description="Mannosylglycerate hydrolase MGH1-like glycoside hydrolase" evidence="4">
    <location>
        <begin position="307"/>
        <end position="624"/>
    </location>
</feature>
<evidence type="ECO:0000313" key="6">
    <source>
        <dbReference type="Proteomes" id="UP001305702"/>
    </source>
</evidence>
<dbReference type="KEGG" id="paun:MJA45_14980"/>
<dbReference type="PANTHER" id="PTHR10412">
    <property type="entry name" value="MANNOSYL-OLIGOSACCHARIDE GLUCOSIDASE"/>
    <property type="match status" value="1"/>
</dbReference>
<organism evidence="5 6">
    <name type="scientific">Paenibacillus aurantius</name>
    <dbReference type="NCBI Taxonomy" id="2918900"/>
    <lineage>
        <taxon>Bacteria</taxon>
        <taxon>Bacillati</taxon>
        <taxon>Bacillota</taxon>
        <taxon>Bacilli</taxon>
        <taxon>Bacillales</taxon>
        <taxon>Paenibacillaceae</taxon>
        <taxon>Paenibacillus</taxon>
    </lineage>
</organism>
<keyword evidence="3 5" id="KW-0326">Glycosidase</keyword>
<evidence type="ECO:0000259" key="4">
    <source>
        <dbReference type="Pfam" id="PF22422"/>
    </source>
</evidence>
<dbReference type="EMBL" id="CP130318">
    <property type="protein sequence ID" value="WNQ08953.1"/>
    <property type="molecule type" value="Genomic_DNA"/>
</dbReference>
<dbReference type="SUPFAM" id="SSF48208">
    <property type="entry name" value="Six-hairpin glycosidases"/>
    <property type="match status" value="1"/>
</dbReference>
<dbReference type="InterPro" id="IPR004888">
    <property type="entry name" value="Glycoside_hydrolase_63"/>
</dbReference>
<dbReference type="PANTHER" id="PTHR10412:SF11">
    <property type="entry name" value="MANNOSYL-OLIGOSACCHARIDE GLUCOSIDASE"/>
    <property type="match status" value="1"/>
</dbReference>
<dbReference type="InterPro" id="IPR054491">
    <property type="entry name" value="MGH1-like_GH"/>
</dbReference>
<dbReference type="AlphaFoldDB" id="A0AA96RDD2"/>
<dbReference type="GO" id="GO:0006487">
    <property type="term" value="P:protein N-linked glycosylation"/>
    <property type="evidence" value="ECO:0007669"/>
    <property type="project" value="TreeGrafter"/>
</dbReference>
<dbReference type="RefSeq" id="WP_315602720.1">
    <property type="nucleotide sequence ID" value="NZ_CP130318.1"/>
</dbReference>
<keyword evidence="6" id="KW-1185">Reference proteome</keyword>
<comment type="similarity">
    <text evidence="1">Belongs to the glycosyl hydrolase 63 family.</text>
</comment>
<evidence type="ECO:0000256" key="1">
    <source>
        <dbReference type="ARBA" id="ARBA00010833"/>
    </source>
</evidence>
<evidence type="ECO:0000256" key="2">
    <source>
        <dbReference type="ARBA" id="ARBA00022801"/>
    </source>
</evidence>